<keyword evidence="1" id="KW-0472">Membrane</keyword>
<accession>A0AAJ0CNS5</accession>
<keyword evidence="1" id="KW-1133">Transmembrane helix</keyword>
<dbReference type="AlphaFoldDB" id="A0AAJ0CNS5"/>
<comment type="caution">
    <text evidence="2">The sequence shown here is derived from an EMBL/GenBank/DDBJ whole genome shotgun (WGS) entry which is preliminary data.</text>
</comment>
<organism evidence="2 3">
    <name type="scientific">Conoideocrella luteorostrata</name>
    <dbReference type="NCBI Taxonomy" id="1105319"/>
    <lineage>
        <taxon>Eukaryota</taxon>
        <taxon>Fungi</taxon>
        <taxon>Dikarya</taxon>
        <taxon>Ascomycota</taxon>
        <taxon>Pezizomycotina</taxon>
        <taxon>Sordariomycetes</taxon>
        <taxon>Hypocreomycetidae</taxon>
        <taxon>Hypocreales</taxon>
        <taxon>Clavicipitaceae</taxon>
        <taxon>Conoideocrella</taxon>
    </lineage>
</organism>
<dbReference type="EMBL" id="JASWJB010000141">
    <property type="protein sequence ID" value="KAK2595173.1"/>
    <property type="molecule type" value="Genomic_DNA"/>
</dbReference>
<name>A0AAJ0CNS5_9HYPO</name>
<feature type="transmembrane region" description="Helical" evidence="1">
    <location>
        <begin position="435"/>
        <end position="459"/>
    </location>
</feature>
<gene>
    <name evidence="2" type="ORF">QQS21_007133</name>
</gene>
<keyword evidence="1" id="KW-0812">Transmembrane</keyword>
<protein>
    <submittedName>
        <fullName evidence="2">Uncharacterized protein</fullName>
    </submittedName>
</protein>
<evidence type="ECO:0000256" key="1">
    <source>
        <dbReference type="SAM" id="Phobius"/>
    </source>
</evidence>
<evidence type="ECO:0000313" key="2">
    <source>
        <dbReference type="EMBL" id="KAK2595173.1"/>
    </source>
</evidence>
<keyword evidence="3" id="KW-1185">Reference proteome</keyword>
<reference evidence="2" key="1">
    <citation type="submission" date="2023-06" db="EMBL/GenBank/DDBJ databases">
        <title>Conoideocrella luteorostrata (Hypocreales: Clavicipitaceae), a potential biocontrol fungus for elongate hemlock scale in United States Christmas tree production areas.</title>
        <authorList>
            <person name="Barrett H."/>
            <person name="Lovett B."/>
            <person name="Macias A.M."/>
            <person name="Stajich J.E."/>
            <person name="Kasson M.T."/>
        </authorList>
    </citation>
    <scope>NUCLEOTIDE SEQUENCE</scope>
    <source>
        <strain evidence="2">ARSEF 14590</strain>
    </source>
</reference>
<proteinExistence type="predicted"/>
<dbReference type="Gene3D" id="1.20.58.340">
    <property type="entry name" value="Magnesium transport protein CorA, transmembrane region"/>
    <property type="match status" value="1"/>
</dbReference>
<dbReference type="Proteomes" id="UP001251528">
    <property type="component" value="Unassembled WGS sequence"/>
</dbReference>
<sequence length="512" mass="57872">MADLHKGERSRFPNLCEFLDGKGAACDGKSRIRCIRFTDGKGPDFPQFEEILSAAASATAEIDEKVAETAEVMVIENADVRTLQLILENKVSGEDRPSFLRFLDSYLHDQPSFNFDDIQRQLSPMPSVLNKQQFVSFSYATTREFDRPFTLGYEEIEHAGKRAGSWRTEHTWGPMNPVQRYDSYDTRTAFPPVAITRTRAAAWFGRDSARPWSLGIILLDEVPKFAGLPGRLKPSGHRIGDEWYFGYDSSAELLFEAMKRNANLQLKSVPSPILVAQDLYRLIGFEWLLFTSYHARDLNAIEWALQYGGGADGTIRPEMLTLAMRDLFMSRRRVPLYVNQVRDQLSSCQPSNRRLWDIPLDHTGRAVAEATKTASDELIDDFTQLERLMTQLHERLDASMAHITGQTNILEAQRTHELNQMTVEQNKIAFAQNKILLALALVGTFFLPINAIAAIFSMGGSWAAGERLFGIFWAICIPTSLGLVAALLLFMYYGTTRDRARKDRSTEDTCLV</sequence>
<feature type="transmembrane region" description="Helical" evidence="1">
    <location>
        <begin position="471"/>
        <end position="494"/>
    </location>
</feature>
<evidence type="ECO:0000313" key="3">
    <source>
        <dbReference type="Proteomes" id="UP001251528"/>
    </source>
</evidence>